<reference evidence="1 2" key="1">
    <citation type="submission" date="2020-03" db="EMBL/GenBank/DDBJ databases">
        <title>Whole genome shotgun sequence of Phytohabitans flavus NBRC 107702.</title>
        <authorList>
            <person name="Komaki H."/>
            <person name="Tamura T."/>
        </authorList>
    </citation>
    <scope>NUCLEOTIDE SEQUENCE [LARGE SCALE GENOMIC DNA]</scope>
    <source>
        <strain evidence="1 2">NBRC 107702</strain>
    </source>
</reference>
<name>A0A6F8XKY0_9ACTN</name>
<dbReference type="AlphaFoldDB" id="A0A6F8XKY0"/>
<dbReference type="RefSeq" id="WP_173033860.1">
    <property type="nucleotide sequence ID" value="NZ_AP022870.1"/>
</dbReference>
<dbReference type="EMBL" id="AP022870">
    <property type="protein sequence ID" value="BCB74470.1"/>
    <property type="molecule type" value="Genomic_DNA"/>
</dbReference>
<accession>A0A6F8XKY0</accession>
<organism evidence="1 2">
    <name type="scientific">Phytohabitans flavus</name>
    <dbReference type="NCBI Taxonomy" id="1076124"/>
    <lineage>
        <taxon>Bacteria</taxon>
        <taxon>Bacillati</taxon>
        <taxon>Actinomycetota</taxon>
        <taxon>Actinomycetes</taxon>
        <taxon>Micromonosporales</taxon>
        <taxon>Micromonosporaceae</taxon>
    </lineage>
</organism>
<protein>
    <submittedName>
        <fullName evidence="1">Uncharacterized protein</fullName>
    </submittedName>
</protein>
<dbReference type="Proteomes" id="UP000502508">
    <property type="component" value="Chromosome"/>
</dbReference>
<reference evidence="1 2" key="2">
    <citation type="submission" date="2020-03" db="EMBL/GenBank/DDBJ databases">
        <authorList>
            <person name="Ichikawa N."/>
            <person name="Kimura A."/>
            <person name="Kitahashi Y."/>
            <person name="Uohara A."/>
        </authorList>
    </citation>
    <scope>NUCLEOTIDE SEQUENCE [LARGE SCALE GENOMIC DNA]</scope>
    <source>
        <strain evidence="1 2">NBRC 107702</strain>
    </source>
</reference>
<evidence type="ECO:0000313" key="1">
    <source>
        <dbReference type="EMBL" id="BCB74470.1"/>
    </source>
</evidence>
<evidence type="ECO:0000313" key="2">
    <source>
        <dbReference type="Proteomes" id="UP000502508"/>
    </source>
</evidence>
<dbReference type="KEGG" id="pfla:Pflav_008800"/>
<keyword evidence="2" id="KW-1185">Reference proteome</keyword>
<gene>
    <name evidence="1" type="ORF">Pflav_008800</name>
</gene>
<proteinExistence type="predicted"/>
<sequence length="132" mass="15116">MTIWDELTLEQYAVMIAAIEEAYLVDVMDEYGMRLQWAKTGDRGRSSNLDDDAKRRLVPHFATVVADMVTRNWIEVREPNSGNGDDAEPMTPAQLHDALHDPTSWLGTLDSTHRMVMLMRTDEWDHFTAGIH</sequence>